<dbReference type="EMBL" id="JBBJCI010000033">
    <property type="protein sequence ID" value="KAK7253935.1"/>
    <property type="molecule type" value="Genomic_DNA"/>
</dbReference>
<protein>
    <submittedName>
        <fullName evidence="1">Uncharacterized protein</fullName>
    </submittedName>
</protein>
<evidence type="ECO:0000313" key="2">
    <source>
        <dbReference type="Proteomes" id="UP001363151"/>
    </source>
</evidence>
<sequence>MTASEYHHLCKGDVVCGLLEAFKTRTLHYDQDKKRMSIKETSTAKDSGSVENIIESLIAARWRVTTQPTSTRGWTWTAATRA</sequence>
<proteinExistence type="predicted"/>
<gene>
    <name evidence="1" type="ORF">SO694_00003452</name>
</gene>
<comment type="caution">
    <text evidence="1">The sequence shown here is derived from an EMBL/GenBank/DDBJ whole genome shotgun (WGS) entry which is preliminary data.</text>
</comment>
<reference evidence="1 2" key="1">
    <citation type="submission" date="2024-03" db="EMBL/GenBank/DDBJ databases">
        <title>Aureococcus anophagefferens CCMP1851 and Kratosvirus quantuckense: Draft genome of a second virus-susceptible host strain in the model system.</title>
        <authorList>
            <person name="Chase E."/>
            <person name="Truchon A.R."/>
            <person name="Schepens W."/>
            <person name="Wilhelm S.W."/>
        </authorList>
    </citation>
    <scope>NUCLEOTIDE SEQUENCE [LARGE SCALE GENOMIC DNA]</scope>
    <source>
        <strain evidence="1 2">CCMP1851</strain>
    </source>
</reference>
<dbReference type="Proteomes" id="UP001363151">
    <property type="component" value="Unassembled WGS sequence"/>
</dbReference>
<accession>A0ABR1GD33</accession>
<keyword evidence="2" id="KW-1185">Reference proteome</keyword>
<organism evidence="1 2">
    <name type="scientific">Aureococcus anophagefferens</name>
    <name type="common">Harmful bloom alga</name>
    <dbReference type="NCBI Taxonomy" id="44056"/>
    <lineage>
        <taxon>Eukaryota</taxon>
        <taxon>Sar</taxon>
        <taxon>Stramenopiles</taxon>
        <taxon>Ochrophyta</taxon>
        <taxon>Pelagophyceae</taxon>
        <taxon>Pelagomonadales</taxon>
        <taxon>Pelagomonadaceae</taxon>
        <taxon>Aureococcus</taxon>
    </lineage>
</organism>
<name>A0ABR1GD33_AURAN</name>
<evidence type="ECO:0000313" key="1">
    <source>
        <dbReference type="EMBL" id="KAK7253935.1"/>
    </source>
</evidence>